<dbReference type="EnsemblProtists" id="HpaT800986">
    <property type="protein sequence ID" value="HpaP800986"/>
    <property type="gene ID" value="HpaG800986"/>
</dbReference>
<sequence length="82" mass="9434">MCHTFFNDLRLVKRWIEPVIIGLERRCLPKVPGGNPHQWIIPPLSMSIGHGAFFCKICNGVTQTVLIPRYAGVIYTERDQFH</sequence>
<dbReference type="VEuPathDB" id="FungiDB:HpaG800986"/>
<dbReference type="HOGENOM" id="CLU_2563315_0_0_1"/>
<name>M4B3Y7_HYAAE</name>
<organism evidence="1 2">
    <name type="scientific">Hyaloperonospora arabidopsidis (strain Emoy2)</name>
    <name type="common">Downy mildew agent</name>
    <name type="synonym">Peronospora arabidopsidis</name>
    <dbReference type="NCBI Taxonomy" id="559515"/>
    <lineage>
        <taxon>Eukaryota</taxon>
        <taxon>Sar</taxon>
        <taxon>Stramenopiles</taxon>
        <taxon>Oomycota</taxon>
        <taxon>Peronosporomycetes</taxon>
        <taxon>Peronosporales</taxon>
        <taxon>Peronosporaceae</taxon>
        <taxon>Hyaloperonospora</taxon>
    </lineage>
</organism>
<proteinExistence type="predicted"/>
<dbReference type="Proteomes" id="UP000011713">
    <property type="component" value="Unassembled WGS sequence"/>
</dbReference>
<reference evidence="2" key="1">
    <citation type="journal article" date="2010" name="Science">
        <title>Signatures of adaptation to obligate biotrophy in the Hyaloperonospora arabidopsidis genome.</title>
        <authorList>
            <person name="Baxter L."/>
            <person name="Tripathy S."/>
            <person name="Ishaque N."/>
            <person name="Boot N."/>
            <person name="Cabral A."/>
            <person name="Kemen E."/>
            <person name="Thines M."/>
            <person name="Ah-Fong A."/>
            <person name="Anderson R."/>
            <person name="Badejoko W."/>
            <person name="Bittner-Eddy P."/>
            <person name="Boore J.L."/>
            <person name="Chibucos M.C."/>
            <person name="Coates M."/>
            <person name="Dehal P."/>
            <person name="Delehaunty K."/>
            <person name="Dong S."/>
            <person name="Downton P."/>
            <person name="Dumas B."/>
            <person name="Fabro G."/>
            <person name="Fronick C."/>
            <person name="Fuerstenberg S.I."/>
            <person name="Fulton L."/>
            <person name="Gaulin E."/>
            <person name="Govers F."/>
            <person name="Hughes L."/>
            <person name="Humphray S."/>
            <person name="Jiang R.H."/>
            <person name="Judelson H."/>
            <person name="Kamoun S."/>
            <person name="Kyung K."/>
            <person name="Meijer H."/>
            <person name="Minx P."/>
            <person name="Morris P."/>
            <person name="Nelson J."/>
            <person name="Phuntumart V."/>
            <person name="Qutob D."/>
            <person name="Rehmany A."/>
            <person name="Rougon-Cardoso A."/>
            <person name="Ryden P."/>
            <person name="Torto-Alalibo T."/>
            <person name="Studholme D."/>
            <person name="Wang Y."/>
            <person name="Win J."/>
            <person name="Wood J."/>
            <person name="Clifton S.W."/>
            <person name="Rogers J."/>
            <person name="Van den Ackerveken G."/>
            <person name="Jones J.D."/>
            <person name="McDowell J.M."/>
            <person name="Beynon J."/>
            <person name="Tyler B.M."/>
        </authorList>
    </citation>
    <scope>NUCLEOTIDE SEQUENCE [LARGE SCALE GENOMIC DNA]</scope>
    <source>
        <strain evidence="2">Emoy2</strain>
    </source>
</reference>
<dbReference type="AlphaFoldDB" id="M4B3Y7"/>
<dbReference type="EMBL" id="JH598253">
    <property type="status" value="NOT_ANNOTATED_CDS"/>
    <property type="molecule type" value="Genomic_DNA"/>
</dbReference>
<keyword evidence="2" id="KW-1185">Reference proteome</keyword>
<dbReference type="InParanoid" id="M4B3Y7"/>
<evidence type="ECO:0000313" key="2">
    <source>
        <dbReference type="Proteomes" id="UP000011713"/>
    </source>
</evidence>
<reference evidence="1" key="2">
    <citation type="submission" date="2015-06" db="UniProtKB">
        <authorList>
            <consortium name="EnsemblProtists"/>
        </authorList>
    </citation>
    <scope>IDENTIFICATION</scope>
    <source>
        <strain evidence="1">Emoy2</strain>
    </source>
</reference>
<protein>
    <submittedName>
        <fullName evidence="1">Uncharacterized protein</fullName>
    </submittedName>
</protein>
<accession>M4B3Y7</accession>
<evidence type="ECO:0000313" key="1">
    <source>
        <dbReference type="EnsemblProtists" id="HpaP800986"/>
    </source>
</evidence>